<comment type="caution">
    <text evidence="1">The sequence shown here is derived from an EMBL/GenBank/DDBJ whole genome shotgun (WGS) entry which is preliminary data.</text>
</comment>
<evidence type="ECO:0000313" key="1">
    <source>
        <dbReference type="EMBL" id="KAG0257526.1"/>
    </source>
</evidence>
<dbReference type="OrthoDB" id="2443040at2759"/>
<protein>
    <submittedName>
        <fullName evidence="1">Uncharacterized protein</fullName>
    </submittedName>
</protein>
<dbReference type="AlphaFoldDB" id="A0A9P6U340"/>
<gene>
    <name evidence="1" type="ORF">BG011_003912</name>
</gene>
<organism evidence="1 2">
    <name type="scientific">Mortierella polycephala</name>
    <dbReference type="NCBI Taxonomy" id="41804"/>
    <lineage>
        <taxon>Eukaryota</taxon>
        <taxon>Fungi</taxon>
        <taxon>Fungi incertae sedis</taxon>
        <taxon>Mucoromycota</taxon>
        <taxon>Mortierellomycotina</taxon>
        <taxon>Mortierellomycetes</taxon>
        <taxon>Mortierellales</taxon>
        <taxon>Mortierellaceae</taxon>
        <taxon>Mortierella</taxon>
    </lineage>
</organism>
<name>A0A9P6U340_9FUNG</name>
<reference evidence="1" key="1">
    <citation type="journal article" date="2020" name="Fungal Divers.">
        <title>Resolving the Mortierellaceae phylogeny through synthesis of multi-gene phylogenetics and phylogenomics.</title>
        <authorList>
            <person name="Vandepol N."/>
            <person name="Liber J."/>
            <person name="Desiro A."/>
            <person name="Na H."/>
            <person name="Kennedy M."/>
            <person name="Barry K."/>
            <person name="Grigoriev I.V."/>
            <person name="Miller A.N."/>
            <person name="O'Donnell K."/>
            <person name="Stajich J.E."/>
            <person name="Bonito G."/>
        </authorList>
    </citation>
    <scope>NUCLEOTIDE SEQUENCE</scope>
    <source>
        <strain evidence="1">KOD948</strain>
    </source>
</reference>
<sequence>MLIQGIIRTAYQLTRKETLGYYVLPLPTVIDAGFADQVMEIQENEAAPKILSSNQLVGQFLSIAPLARQRCLLRVMNRIVAECSQQSDFFLTCTEIFRHYSSDSNLLSVMERVLDAQDDLLLHLLQDAAEMTSEIDDWRLVRLWILLFEWVLSRLSAESMQVRQSSSAGLEQERISVSVISDAAFWDMVYKAQSVHRQGAQASTAISYIQAINQLLDAQRTYIFLSAAPEQLSLRRRLAFLIGAAAAQRNGTLVWILRDHFQVLEQAVDCSVESMDLLPHRVQSVDAVASFLAHLSLAYDSEQEFGAIGEHFAALLKELQTLNKMYVQNEVSKLALETMLGRIIQTYLPLLRLSSVFLADVVCATVVYINCNDTGLWKSVIQIFLSTTSESSQDRVPNLFMTPLIARLQDIGSTIGLEELRTAFDTLKH</sequence>
<proteinExistence type="predicted"/>
<dbReference type="Proteomes" id="UP000726737">
    <property type="component" value="Unassembled WGS sequence"/>
</dbReference>
<evidence type="ECO:0000313" key="2">
    <source>
        <dbReference type="Proteomes" id="UP000726737"/>
    </source>
</evidence>
<dbReference type="EMBL" id="JAAAJA010000255">
    <property type="protein sequence ID" value="KAG0257526.1"/>
    <property type="molecule type" value="Genomic_DNA"/>
</dbReference>
<accession>A0A9P6U340</accession>
<keyword evidence="2" id="KW-1185">Reference proteome</keyword>